<evidence type="ECO:0000313" key="2">
    <source>
        <dbReference type="EMBL" id="CDS42531.1"/>
    </source>
</evidence>
<evidence type="ECO:0000256" key="1">
    <source>
        <dbReference type="SAM" id="MobiDB-lite"/>
    </source>
</evidence>
<organism evidence="2 3">
    <name type="scientific">Echinococcus multilocularis</name>
    <name type="common">Fox tapeworm</name>
    <dbReference type="NCBI Taxonomy" id="6211"/>
    <lineage>
        <taxon>Eukaryota</taxon>
        <taxon>Metazoa</taxon>
        <taxon>Spiralia</taxon>
        <taxon>Lophotrochozoa</taxon>
        <taxon>Platyhelminthes</taxon>
        <taxon>Cestoda</taxon>
        <taxon>Eucestoda</taxon>
        <taxon>Cyclophyllidea</taxon>
        <taxon>Taeniidae</taxon>
        <taxon>Echinococcus</taxon>
    </lineage>
</organism>
<dbReference type="Proteomes" id="UP000017246">
    <property type="component" value="Unassembled WGS sequence"/>
</dbReference>
<dbReference type="Gene3D" id="3.30.70.330">
    <property type="match status" value="1"/>
</dbReference>
<protein>
    <submittedName>
        <fullName evidence="2">Expressed conserved protein</fullName>
    </submittedName>
</protein>
<dbReference type="InterPro" id="IPR035979">
    <property type="entry name" value="RBD_domain_sf"/>
</dbReference>
<gene>
    <name evidence="2" type="ORF">EmuJ_001024700</name>
</gene>
<accession>A0A068YDC4</accession>
<dbReference type="CDD" id="cd00590">
    <property type="entry name" value="RRM_SF"/>
    <property type="match status" value="1"/>
</dbReference>
<dbReference type="OMA" id="DSKKSWM"/>
<proteinExistence type="predicted"/>
<sequence length="161" mass="18540">MTEFPLKIGDFTVINIELAEGVGHRFYTVSKSSNDVEVYNIPPFFNKASLRVFFASFGPVVRLLYDKHNCSVHVSYQLNESAAKLISTPMTVSYALHPPKATFSQIVDDSKKSWMKNSESLKKESEEFLQQYYREKLSRGEDSDDESDEWTVAKPKKRRSR</sequence>
<reference evidence="2" key="2">
    <citation type="submission" date="2015-11" db="EMBL/GenBank/DDBJ databases">
        <authorList>
            <person name="Zhang Y."/>
            <person name="Guo Z."/>
        </authorList>
    </citation>
    <scope>NUCLEOTIDE SEQUENCE</scope>
</reference>
<evidence type="ECO:0000313" key="3">
    <source>
        <dbReference type="Proteomes" id="UP000017246"/>
    </source>
</evidence>
<dbReference type="SUPFAM" id="SSF54928">
    <property type="entry name" value="RNA-binding domain, RBD"/>
    <property type="match status" value="1"/>
</dbReference>
<dbReference type="OrthoDB" id="6246243at2759"/>
<reference evidence="2" key="1">
    <citation type="journal article" date="2013" name="Nature">
        <title>The genomes of four tapeworm species reveal adaptations to parasitism.</title>
        <authorList>
            <person name="Tsai I.J."/>
            <person name="Zarowiecki M."/>
            <person name="Holroyd N."/>
            <person name="Garciarrubio A."/>
            <person name="Sanchez-Flores A."/>
            <person name="Brooks K.L."/>
            <person name="Tracey A."/>
            <person name="Bobes R.J."/>
            <person name="Fragoso G."/>
            <person name="Sciutto E."/>
            <person name="Aslett M."/>
            <person name="Beasley H."/>
            <person name="Bennett H.M."/>
            <person name="Cai J."/>
            <person name="Camicia F."/>
            <person name="Clark R."/>
            <person name="Cucher M."/>
            <person name="De Silva N."/>
            <person name="Day T.A."/>
            <person name="Deplazes P."/>
            <person name="Estrada K."/>
            <person name="Fernandez C."/>
            <person name="Holland P.W."/>
            <person name="Hou J."/>
            <person name="Hu S."/>
            <person name="Huckvale T."/>
            <person name="Hung S.S."/>
            <person name="Kamenetzky L."/>
            <person name="Keane J.A."/>
            <person name="Kiss F."/>
            <person name="Koziol U."/>
            <person name="Lambert O."/>
            <person name="Liu K."/>
            <person name="Luo X."/>
            <person name="Luo Y."/>
            <person name="Macchiaroli N."/>
            <person name="Nichol S."/>
            <person name="Paps J."/>
            <person name="Parkinson J."/>
            <person name="Pouchkina-Stantcheva N."/>
            <person name="Riddiford N."/>
            <person name="Rosenzvit M."/>
            <person name="Salinas G."/>
            <person name="Wasmuth J.D."/>
            <person name="Zamanian M."/>
            <person name="Zheng Y."/>
            <person name="Cai X."/>
            <person name="Soberon X."/>
            <person name="Olson P.D."/>
            <person name="Laclette J.P."/>
            <person name="Brehm K."/>
            <person name="Berriman M."/>
            <person name="Garciarrubio A."/>
            <person name="Bobes R.J."/>
            <person name="Fragoso G."/>
            <person name="Sanchez-Flores A."/>
            <person name="Estrada K."/>
            <person name="Cevallos M.A."/>
            <person name="Morett E."/>
            <person name="Gonzalez V."/>
            <person name="Portillo T."/>
            <person name="Ochoa-Leyva A."/>
            <person name="Jose M.V."/>
            <person name="Sciutto E."/>
            <person name="Landa A."/>
            <person name="Jimenez L."/>
            <person name="Valdes V."/>
            <person name="Carrero J.C."/>
            <person name="Larralde C."/>
            <person name="Morales-Montor J."/>
            <person name="Limon-Lason J."/>
            <person name="Soberon X."/>
            <person name="Laclette J.P."/>
        </authorList>
    </citation>
    <scope>NUCLEOTIDE SEQUENCE [LARGE SCALE GENOMIC DNA]</scope>
</reference>
<dbReference type="AlphaFoldDB" id="A0A068YDC4"/>
<dbReference type="GO" id="GO:0003676">
    <property type="term" value="F:nucleic acid binding"/>
    <property type="evidence" value="ECO:0007669"/>
    <property type="project" value="InterPro"/>
</dbReference>
<name>A0A068YDC4_ECHMU</name>
<dbReference type="EMBL" id="LN902842">
    <property type="protein sequence ID" value="CDS42531.1"/>
    <property type="molecule type" value="Genomic_DNA"/>
</dbReference>
<feature type="region of interest" description="Disordered" evidence="1">
    <location>
        <begin position="137"/>
        <end position="161"/>
    </location>
</feature>
<dbReference type="InterPro" id="IPR012677">
    <property type="entry name" value="Nucleotide-bd_a/b_plait_sf"/>
</dbReference>
<keyword evidence="3" id="KW-1185">Reference proteome</keyword>